<evidence type="ECO:0000256" key="7">
    <source>
        <dbReference type="ARBA" id="ARBA00023242"/>
    </source>
</evidence>
<keyword evidence="3" id="KW-0805">Transcription regulation</keyword>
<organism evidence="11 12">
    <name type="scientific">Thlaspi arvense</name>
    <name type="common">Field penny-cress</name>
    <dbReference type="NCBI Taxonomy" id="13288"/>
    <lineage>
        <taxon>Eukaryota</taxon>
        <taxon>Viridiplantae</taxon>
        <taxon>Streptophyta</taxon>
        <taxon>Embryophyta</taxon>
        <taxon>Tracheophyta</taxon>
        <taxon>Spermatophyta</taxon>
        <taxon>Magnoliopsida</taxon>
        <taxon>eudicotyledons</taxon>
        <taxon>Gunneridae</taxon>
        <taxon>Pentapetalae</taxon>
        <taxon>rosids</taxon>
        <taxon>malvids</taxon>
        <taxon>Brassicales</taxon>
        <taxon>Brassicaceae</taxon>
        <taxon>Thlaspideae</taxon>
        <taxon>Thlaspi</taxon>
    </lineage>
</organism>
<reference evidence="11 12" key="1">
    <citation type="submission" date="2022-03" db="EMBL/GenBank/DDBJ databases">
        <authorList>
            <person name="Nunn A."/>
            <person name="Chopra R."/>
            <person name="Nunn A."/>
            <person name="Contreras Garrido A."/>
        </authorList>
    </citation>
    <scope>NUCLEOTIDE SEQUENCE [LARGE SCALE GENOMIC DNA]</scope>
</reference>
<dbReference type="AlphaFoldDB" id="A0AAU9R5G2"/>
<dbReference type="GO" id="GO:0005634">
    <property type="term" value="C:nucleus"/>
    <property type="evidence" value="ECO:0007669"/>
    <property type="project" value="UniProtKB-SubCell"/>
</dbReference>
<keyword evidence="12" id="KW-1185">Reference proteome</keyword>
<evidence type="ECO:0000256" key="5">
    <source>
        <dbReference type="ARBA" id="ARBA00023159"/>
    </source>
</evidence>
<evidence type="ECO:0000256" key="3">
    <source>
        <dbReference type="ARBA" id="ARBA00023015"/>
    </source>
</evidence>
<dbReference type="PROSITE" id="PS51032">
    <property type="entry name" value="AP2_ERF"/>
    <property type="match status" value="1"/>
</dbReference>
<dbReference type="PANTHER" id="PTHR31194">
    <property type="entry name" value="SHN SHINE , DNA BINDING / TRANSCRIPTION FACTOR"/>
    <property type="match status" value="1"/>
</dbReference>
<dbReference type="InterPro" id="IPR050913">
    <property type="entry name" value="AP2/ERF_ERF"/>
</dbReference>
<dbReference type="PIRSF" id="PIRSF038123">
    <property type="entry name" value="PTI6"/>
    <property type="match status" value="1"/>
</dbReference>
<dbReference type="Gene3D" id="3.30.730.10">
    <property type="entry name" value="AP2/ERF domain"/>
    <property type="match status" value="1"/>
</dbReference>
<dbReference type="EMBL" id="OU466857">
    <property type="protein sequence ID" value="CAH2033934.1"/>
    <property type="molecule type" value="Genomic_DNA"/>
</dbReference>
<protein>
    <recommendedName>
        <fullName evidence="10">AP2/ERF domain-containing protein</fullName>
    </recommendedName>
</protein>
<keyword evidence="6" id="KW-0804">Transcription</keyword>
<keyword evidence="7" id="KW-0539">Nucleus</keyword>
<keyword evidence="2" id="KW-0936">Ethylene signaling pathway</keyword>
<dbReference type="InterPro" id="IPR036955">
    <property type="entry name" value="AP2/ERF_dom_sf"/>
</dbReference>
<evidence type="ECO:0000256" key="9">
    <source>
        <dbReference type="ARBA" id="ARBA00037379"/>
    </source>
</evidence>
<comment type="function">
    <text evidence="9">Probably acts as a transcriptional activator. Binds to the GCC-box pathogenesis-related promoter element. May be involved in the regulation of gene expression by stress factors and by components of stress signal transduction pathways.</text>
</comment>
<comment type="subcellular location">
    <subcellularLocation>
        <location evidence="1">Nucleus</location>
    </subcellularLocation>
</comment>
<dbReference type="InterPro" id="IPR016177">
    <property type="entry name" value="DNA-bd_dom_sf"/>
</dbReference>
<gene>
    <name evidence="11" type="ORF">TAV2_LOCUS3487</name>
</gene>
<dbReference type="Proteomes" id="UP000836841">
    <property type="component" value="Chromosome 1"/>
</dbReference>
<evidence type="ECO:0000256" key="6">
    <source>
        <dbReference type="ARBA" id="ARBA00023163"/>
    </source>
</evidence>
<proteinExistence type="inferred from homology"/>
<dbReference type="GO" id="GO:0009873">
    <property type="term" value="P:ethylene-activated signaling pathway"/>
    <property type="evidence" value="ECO:0007669"/>
    <property type="project" value="UniProtKB-KW"/>
</dbReference>
<accession>A0AAU9R5G2</accession>
<evidence type="ECO:0000256" key="8">
    <source>
        <dbReference type="ARBA" id="ARBA00024343"/>
    </source>
</evidence>
<dbReference type="GO" id="GO:0003700">
    <property type="term" value="F:DNA-binding transcription factor activity"/>
    <property type="evidence" value="ECO:0007669"/>
    <property type="project" value="InterPro"/>
</dbReference>
<keyword evidence="5" id="KW-0010">Activator</keyword>
<comment type="similarity">
    <text evidence="8">Belongs to the AP2/ERF transcription factor family. ERF subfamily.</text>
</comment>
<keyword evidence="4" id="KW-0238">DNA-binding</keyword>
<evidence type="ECO:0000313" key="12">
    <source>
        <dbReference type="Proteomes" id="UP000836841"/>
    </source>
</evidence>
<dbReference type="SUPFAM" id="SSF54171">
    <property type="entry name" value="DNA-binding domain"/>
    <property type="match status" value="1"/>
</dbReference>
<sequence length="285" mass="31399">MMNSSCTKPKRDTLMRKVRIVVSDPYATDDSSSDEWIELVKSPKVKRIVHEVYLPSQLSQSCLDRCNGVEAYRKKSPTQYNKPVGIRQRKSGKWSAEIRNPTTKTRTWLGTYETLEDAEKAYADKKVEYDALASSCPAVSSSVASVNSQCLSSPSPPSVSAPCVSLSKAKMSLKEDVAACGDSTKEVLCEFSDLEIPDLSFLAGEEESTASGANGAELDFDCLLTDEDSRYLLDDFSLLDDGINISGFENSDLPDYDFTDGELELDDFKFVFADQLEPPLNIACP</sequence>
<feature type="domain" description="AP2/ERF" evidence="10">
    <location>
        <begin position="82"/>
        <end position="142"/>
    </location>
</feature>
<name>A0AAU9R5G2_THLAR</name>
<dbReference type="SMART" id="SM00380">
    <property type="entry name" value="AP2"/>
    <property type="match status" value="1"/>
</dbReference>
<evidence type="ECO:0000256" key="1">
    <source>
        <dbReference type="ARBA" id="ARBA00004123"/>
    </source>
</evidence>
<dbReference type="GO" id="GO:0003677">
    <property type="term" value="F:DNA binding"/>
    <property type="evidence" value="ECO:0007669"/>
    <property type="project" value="UniProtKB-KW"/>
</dbReference>
<evidence type="ECO:0000256" key="4">
    <source>
        <dbReference type="ARBA" id="ARBA00023125"/>
    </source>
</evidence>
<dbReference type="FunFam" id="3.30.730.10:FF:000005">
    <property type="entry name" value="ethylene-responsive transcription factor RAP2-11"/>
    <property type="match status" value="1"/>
</dbReference>
<evidence type="ECO:0000313" key="11">
    <source>
        <dbReference type="EMBL" id="CAH2033934.1"/>
    </source>
</evidence>
<dbReference type="PANTHER" id="PTHR31194:SF70">
    <property type="entry name" value="ETHYLENE-RESPONSIVE TRANSCRIPTION FACTOR ERF116"/>
    <property type="match status" value="1"/>
</dbReference>
<dbReference type="CDD" id="cd00018">
    <property type="entry name" value="AP2"/>
    <property type="match status" value="1"/>
</dbReference>
<evidence type="ECO:0000256" key="2">
    <source>
        <dbReference type="ARBA" id="ARBA00022745"/>
    </source>
</evidence>
<dbReference type="InterPro" id="IPR001471">
    <property type="entry name" value="AP2/ERF_dom"/>
</dbReference>
<evidence type="ECO:0000259" key="10">
    <source>
        <dbReference type="PROSITE" id="PS51032"/>
    </source>
</evidence>